<dbReference type="RefSeq" id="WP_157392927.1">
    <property type="nucleotide sequence ID" value="NZ_WRPP01000013.1"/>
</dbReference>
<keyword evidence="1" id="KW-0805">Transcription regulation</keyword>
<organism evidence="5 6">
    <name type="scientific">Nocardia terrae</name>
    <dbReference type="NCBI Taxonomy" id="2675851"/>
    <lineage>
        <taxon>Bacteria</taxon>
        <taxon>Bacillati</taxon>
        <taxon>Actinomycetota</taxon>
        <taxon>Actinomycetes</taxon>
        <taxon>Mycobacteriales</taxon>
        <taxon>Nocardiaceae</taxon>
        <taxon>Nocardia</taxon>
    </lineage>
</organism>
<proteinExistence type="predicted"/>
<evidence type="ECO:0000259" key="4">
    <source>
        <dbReference type="PROSITE" id="PS01124"/>
    </source>
</evidence>
<dbReference type="InterPro" id="IPR035418">
    <property type="entry name" value="AraC-bd_2"/>
</dbReference>
<dbReference type="GO" id="GO:0043565">
    <property type="term" value="F:sequence-specific DNA binding"/>
    <property type="evidence" value="ECO:0007669"/>
    <property type="project" value="InterPro"/>
</dbReference>
<keyword evidence="6" id="KW-1185">Reference proteome</keyword>
<sequence>MVGLSGVERFEIRAGEGERAGQVFERWEAGLTEAYVPLAVSPLRAGAFQGWIALRAYDDMSLSTLGASAQRVDRTKSLIARTDDEVLLTSIQVAGRGRLYQDGRVAEIGPGEMAFYDSTRPYHWEFEGDWEMAAAQVPLSRLRERAGITSAEIPTATVITRDSPGAVVSRFLYELAELQNTAPAHAAALAGSAVDLLASAITLTAGRAVPGAAVETLARRRVVEFMRRHCADPRLTVDGIAAGCGISRRTLYRLLDQLDDGPATMLRRMRVELSCELLVARADLPITAVAHACGFTTERQFYRAFRIEMGMTPAAYRSSGSA</sequence>
<dbReference type="PANTHER" id="PTHR46796">
    <property type="entry name" value="HTH-TYPE TRANSCRIPTIONAL ACTIVATOR RHAS-RELATED"/>
    <property type="match status" value="1"/>
</dbReference>
<evidence type="ECO:0000313" key="5">
    <source>
        <dbReference type="EMBL" id="MVU83322.1"/>
    </source>
</evidence>
<evidence type="ECO:0000256" key="2">
    <source>
        <dbReference type="ARBA" id="ARBA00023125"/>
    </source>
</evidence>
<dbReference type="Pfam" id="PF14525">
    <property type="entry name" value="AraC_binding_2"/>
    <property type="match status" value="1"/>
</dbReference>
<protein>
    <submittedName>
        <fullName evidence="5">Helix-turn-helix domain-containing protein</fullName>
    </submittedName>
</protein>
<dbReference type="EMBL" id="WRPP01000013">
    <property type="protein sequence ID" value="MVU83322.1"/>
    <property type="molecule type" value="Genomic_DNA"/>
</dbReference>
<name>A0A7K1VA76_9NOCA</name>
<dbReference type="InterPro" id="IPR018060">
    <property type="entry name" value="HTH_AraC"/>
</dbReference>
<dbReference type="Gene3D" id="1.10.10.60">
    <property type="entry name" value="Homeodomain-like"/>
    <property type="match status" value="1"/>
</dbReference>
<dbReference type="InterPro" id="IPR050204">
    <property type="entry name" value="AraC_XylS_family_regulators"/>
</dbReference>
<dbReference type="Proteomes" id="UP000466794">
    <property type="component" value="Unassembled WGS sequence"/>
</dbReference>
<gene>
    <name evidence="5" type="ORF">GPX89_39555</name>
</gene>
<dbReference type="PROSITE" id="PS01124">
    <property type="entry name" value="HTH_ARAC_FAMILY_2"/>
    <property type="match status" value="1"/>
</dbReference>
<keyword evidence="2" id="KW-0238">DNA-binding</keyword>
<accession>A0A7K1VA76</accession>
<comment type="caution">
    <text evidence="5">The sequence shown here is derived from an EMBL/GenBank/DDBJ whole genome shotgun (WGS) entry which is preliminary data.</text>
</comment>
<feature type="domain" description="HTH araC/xylS-type" evidence="4">
    <location>
        <begin position="220"/>
        <end position="319"/>
    </location>
</feature>
<dbReference type="AlphaFoldDB" id="A0A7K1VA76"/>
<evidence type="ECO:0000256" key="3">
    <source>
        <dbReference type="ARBA" id="ARBA00023163"/>
    </source>
</evidence>
<dbReference type="SUPFAM" id="SSF46689">
    <property type="entry name" value="Homeodomain-like"/>
    <property type="match status" value="1"/>
</dbReference>
<dbReference type="GO" id="GO:0003700">
    <property type="term" value="F:DNA-binding transcription factor activity"/>
    <property type="evidence" value="ECO:0007669"/>
    <property type="project" value="InterPro"/>
</dbReference>
<keyword evidence="3" id="KW-0804">Transcription</keyword>
<evidence type="ECO:0000256" key="1">
    <source>
        <dbReference type="ARBA" id="ARBA00023015"/>
    </source>
</evidence>
<reference evidence="5 6" key="1">
    <citation type="submission" date="2019-12" db="EMBL/GenBank/DDBJ databases">
        <title>Nocardia sp. nov. ET3-3 isolated from soil.</title>
        <authorList>
            <person name="Kanchanasin P."/>
            <person name="Tanasupawat S."/>
            <person name="Yuki M."/>
            <person name="Kudo T."/>
        </authorList>
    </citation>
    <scope>NUCLEOTIDE SEQUENCE [LARGE SCALE GENOMIC DNA]</scope>
    <source>
        <strain evidence="5 6">ET3-3</strain>
    </source>
</reference>
<dbReference type="InterPro" id="IPR009057">
    <property type="entry name" value="Homeodomain-like_sf"/>
</dbReference>
<dbReference type="SMART" id="SM00342">
    <property type="entry name" value="HTH_ARAC"/>
    <property type="match status" value="1"/>
</dbReference>
<evidence type="ECO:0000313" key="6">
    <source>
        <dbReference type="Proteomes" id="UP000466794"/>
    </source>
</evidence>
<dbReference type="Pfam" id="PF12833">
    <property type="entry name" value="HTH_18"/>
    <property type="match status" value="1"/>
</dbReference>
<dbReference type="PANTHER" id="PTHR46796:SF6">
    <property type="entry name" value="ARAC SUBFAMILY"/>
    <property type="match status" value="1"/>
</dbReference>